<feature type="compositionally biased region" description="Low complexity" evidence="1">
    <location>
        <begin position="12"/>
        <end position="41"/>
    </location>
</feature>
<feature type="compositionally biased region" description="Polar residues" evidence="1">
    <location>
        <begin position="81"/>
        <end position="100"/>
    </location>
</feature>
<dbReference type="InterPro" id="IPR005162">
    <property type="entry name" value="Retrotrans_gag_dom"/>
</dbReference>
<evidence type="ECO:0000256" key="1">
    <source>
        <dbReference type="SAM" id="MobiDB-lite"/>
    </source>
</evidence>
<name>A0A9N7RR14_STRHE</name>
<dbReference type="Pfam" id="PF03732">
    <property type="entry name" value="Retrotrans_gag"/>
    <property type="match status" value="1"/>
</dbReference>
<sequence length="390" mass="43778">QTPAPIRDQDRPAALSSRARSSSALPSSLTPATSSSSSATAAQSRSAYFQARFQLLLARRSATTIVQARSSRHRPEIATLSAPSTPDDLSSSVLMPSSPGTCKNRAHNRCSPQLPHQLHFSGNFRTTLLLQARITPIPAPPPPAAPVRDQAFSVSQFRGYHPATFKGQGDPRLVDEWLRSLDMIFEVMDCPEPHRIMCAQLQMIGDAGLWWHSYWEMRLGEKLALTWAGLKALLREKYYPAHYRERMERQFLALEQGARTVDEYERDFTRLGFFVPYLIDTEETRARRFKGGLRGEIRHHLAGLGALTNVETVSRAQQIDESLRLEAICTRAARQQAHQPPAQQPVLPPPQQAPLQPAQRQHKRRGRGRHDMRVRPRGPTPAPPAQPLQQ</sequence>
<feature type="non-terminal residue" evidence="3">
    <location>
        <position position="1"/>
    </location>
</feature>
<proteinExistence type="predicted"/>
<organism evidence="3 4">
    <name type="scientific">Striga hermonthica</name>
    <name type="common">Purple witchweed</name>
    <name type="synonym">Buchnera hermonthica</name>
    <dbReference type="NCBI Taxonomy" id="68872"/>
    <lineage>
        <taxon>Eukaryota</taxon>
        <taxon>Viridiplantae</taxon>
        <taxon>Streptophyta</taxon>
        <taxon>Embryophyta</taxon>
        <taxon>Tracheophyta</taxon>
        <taxon>Spermatophyta</taxon>
        <taxon>Magnoliopsida</taxon>
        <taxon>eudicotyledons</taxon>
        <taxon>Gunneridae</taxon>
        <taxon>Pentapetalae</taxon>
        <taxon>asterids</taxon>
        <taxon>lamiids</taxon>
        <taxon>Lamiales</taxon>
        <taxon>Orobanchaceae</taxon>
        <taxon>Buchnereae</taxon>
        <taxon>Striga</taxon>
    </lineage>
</organism>
<gene>
    <name evidence="3" type="ORF">SHERM_07261</name>
</gene>
<feature type="domain" description="Retrotransposon gag" evidence="2">
    <location>
        <begin position="199"/>
        <end position="294"/>
    </location>
</feature>
<dbReference type="EMBL" id="CACSLK010034108">
    <property type="protein sequence ID" value="CAA0841246.1"/>
    <property type="molecule type" value="Genomic_DNA"/>
</dbReference>
<keyword evidence="4" id="KW-1185">Reference proteome</keyword>
<feature type="non-terminal residue" evidence="3">
    <location>
        <position position="390"/>
    </location>
</feature>
<dbReference type="OrthoDB" id="1936908at2759"/>
<protein>
    <recommendedName>
        <fullName evidence="2">Retrotransposon gag domain-containing protein</fullName>
    </recommendedName>
</protein>
<evidence type="ECO:0000313" key="4">
    <source>
        <dbReference type="Proteomes" id="UP001153555"/>
    </source>
</evidence>
<evidence type="ECO:0000313" key="3">
    <source>
        <dbReference type="EMBL" id="CAA0841246.1"/>
    </source>
</evidence>
<reference evidence="3" key="1">
    <citation type="submission" date="2019-12" db="EMBL/GenBank/DDBJ databases">
        <authorList>
            <person name="Scholes J."/>
        </authorList>
    </citation>
    <scope>NUCLEOTIDE SEQUENCE</scope>
</reference>
<accession>A0A9N7RR14</accession>
<feature type="compositionally biased region" description="Pro residues" evidence="1">
    <location>
        <begin position="378"/>
        <end position="390"/>
    </location>
</feature>
<feature type="region of interest" description="Disordered" evidence="1">
    <location>
        <begin position="334"/>
        <end position="390"/>
    </location>
</feature>
<dbReference type="Proteomes" id="UP001153555">
    <property type="component" value="Unassembled WGS sequence"/>
</dbReference>
<comment type="caution">
    <text evidence="3">The sequence shown here is derived from an EMBL/GenBank/DDBJ whole genome shotgun (WGS) entry which is preliminary data.</text>
</comment>
<feature type="region of interest" description="Disordered" evidence="1">
    <location>
        <begin position="67"/>
        <end position="100"/>
    </location>
</feature>
<feature type="compositionally biased region" description="Pro residues" evidence="1">
    <location>
        <begin position="342"/>
        <end position="352"/>
    </location>
</feature>
<dbReference type="AlphaFoldDB" id="A0A9N7RR14"/>
<feature type="region of interest" description="Disordered" evidence="1">
    <location>
        <begin position="1"/>
        <end position="41"/>
    </location>
</feature>
<evidence type="ECO:0000259" key="2">
    <source>
        <dbReference type="Pfam" id="PF03732"/>
    </source>
</evidence>